<dbReference type="InterPro" id="IPR009057">
    <property type="entry name" value="Homeodomain-like_sf"/>
</dbReference>
<gene>
    <name evidence="6" type="ORF">Aglo03_26530</name>
</gene>
<proteinExistence type="predicted"/>
<keyword evidence="2 4" id="KW-0238">DNA-binding</keyword>
<evidence type="ECO:0000313" key="6">
    <source>
        <dbReference type="EMBL" id="GLW91837.1"/>
    </source>
</evidence>
<evidence type="ECO:0000256" key="3">
    <source>
        <dbReference type="ARBA" id="ARBA00023163"/>
    </source>
</evidence>
<evidence type="ECO:0000259" key="5">
    <source>
        <dbReference type="PROSITE" id="PS50977"/>
    </source>
</evidence>
<dbReference type="PRINTS" id="PR00455">
    <property type="entry name" value="HTHTETR"/>
</dbReference>
<dbReference type="Gene3D" id="1.10.357.10">
    <property type="entry name" value="Tetracycline Repressor, domain 2"/>
    <property type="match status" value="1"/>
</dbReference>
<dbReference type="Pfam" id="PF00440">
    <property type="entry name" value="TetR_N"/>
    <property type="match status" value="1"/>
</dbReference>
<evidence type="ECO:0000313" key="7">
    <source>
        <dbReference type="Proteomes" id="UP001165042"/>
    </source>
</evidence>
<dbReference type="PANTHER" id="PTHR30055:SF234">
    <property type="entry name" value="HTH-TYPE TRANSCRIPTIONAL REGULATOR BETI"/>
    <property type="match status" value="1"/>
</dbReference>
<dbReference type="Proteomes" id="UP001165042">
    <property type="component" value="Unassembled WGS sequence"/>
</dbReference>
<name>A0A9W6QNL0_9PSEU</name>
<protein>
    <submittedName>
        <fullName evidence="6">TetR family transcriptional regulator</fullName>
    </submittedName>
</protein>
<organism evidence="6 7">
    <name type="scientific">Actinokineospora globicatena</name>
    <dbReference type="NCBI Taxonomy" id="103729"/>
    <lineage>
        <taxon>Bacteria</taxon>
        <taxon>Bacillati</taxon>
        <taxon>Actinomycetota</taxon>
        <taxon>Actinomycetes</taxon>
        <taxon>Pseudonocardiales</taxon>
        <taxon>Pseudonocardiaceae</taxon>
        <taxon>Actinokineospora</taxon>
    </lineage>
</organism>
<evidence type="ECO:0000256" key="2">
    <source>
        <dbReference type="ARBA" id="ARBA00023125"/>
    </source>
</evidence>
<dbReference type="GO" id="GO:0000976">
    <property type="term" value="F:transcription cis-regulatory region binding"/>
    <property type="evidence" value="ECO:0007669"/>
    <property type="project" value="TreeGrafter"/>
</dbReference>
<feature type="DNA-binding region" description="H-T-H motif" evidence="4">
    <location>
        <begin position="37"/>
        <end position="56"/>
    </location>
</feature>
<dbReference type="InterPro" id="IPR050109">
    <property type="entry name" value="HTH-type_TetR-like_transc_reg"/>
</dbReference>
<keyword evidence="1" id="KW-0805">Transcription regulation</keyword>
<sequence>MPVKGALSRAEIQEINRDRVLDAARGEFLARGYRDAKVDEIAARAGLTRGAVYSNFPGKRALYLEVLAKQAEKVPLRDPSASSLWDAVGAFAHSWVARLEEPGLGTYLAPEVLTDLALPYARLQQLNALLLGLAMERTEPVPSPEGAPPARRVRQAQMILTTLHGATALAAVAPGTVEPFDVISACEQLSRLELNDWWSYPHSPAPAHAVNEPWDGSTARDLVSGEPLPEGDGVVAIVGTHRLMAVEEALRLGHRVTLVVVTSQPAELDPLTRLVLAESVTCLRQSFGGGLPLTVIRDDTLAGRVGITAVSDATEVALLVRDGRIVARAEGSGACHAVATEDRTRV</sequence>
<evidence type="ECO:0000256" key="1">
    <source>
        <dbReference type="ARBA" id="ARBA00023015"/>
    </source>
</evidence>
<dbReference type="InterPro" id="IPR001647">
    <property type="entry name" value="HTH_TetR"/>
</dbReference>
<keyword evidence="7" id="KW-1185">Reference proteome</keyword>
<dbReference type="PROSITE" id="PS50977">
    <property type="entry name" value="HTH_TETR_2"/>
    <property type="match status" value="1"/>
</dbReference>
<feature type="domain" description="HTH tetR-type" evidence="5">
    <location>
        <begin position="14"/>
        <end position="74"/>
    </location>
</feature>
<comment type="caution">
    <text evidence="6">The sequence shown here is derived from an EMBL/GenBank/DDBJ whole genome shotgun (WGS) entry which is preliminary data.</text>
</comment>
<dbReference type="GO" id="GO:0003700">
    <property type="term" value="F:DNA-binding transcription factor activity"/>
    <property type="evidence" value="ECO:0007669"/>
    <property type="project" value="TreeGrafter"/>
</dbReference>
<keyword evidence="3" id="KW-0804">Transcription</keyword>
<dbReference type="AlphaFoldDB" id="A0A9W6QNL0"/>
<reference evidence="6" key="1">
    <citation type="submission" date="2023-02" db="EMBL/GenBank/DDBJ databases">
        <title>Actinokineospora globicatena NBRC 15670.</title>
        <authorList>
            <person name="Ichikawa N."/>
            <person name="Sato H."/>
            <person name="Tonouchi N."/>
        </authorList>
    </citation>
    <scope>NUCLEOTIDE SEQUENCE</scope>
    <source>
        <strain evidence="6">NBRC 15670</strain>
    </source>
</reference>
<dbReference type="EMBL" id="BSSD01000003">
    <property type="protein sequence ID" value="GLW91837.1"/>
    <property type="molecule type" value="Genomic_DNA"/>
</dbReference>
<accession>A0A9W6QNL0</accession>
<dbReference type="PANTHER" id="PTHR30055">
    <property type="entry name" value="HTH-TYPE TRANSCRIPTIONAL REGULATOR RUTR"/>
    <property type="match status" value="1"/>
</dbReference>
<dbReference type="SUPFAM" id="SSF46689">
    <property type="entry name" value="Homeodomain-like"/>
    <property type="match status" value="1"/>
</dbReference>
<evidence type="ECO:0000256" key="4">
    <source>
        <dbReference type="PROSITE-ProRule" id="PRU00335"/>
    </source>
</evidence>